<accession>A0A8S9YJQ7</accession>
<gene>
    <name evidence="1" type="ORF">EG68_10753</name>
</gene>
<dbReference type="AlphaFoldDB" id="A0A8S9YJQ7"/>
<dbReference type="OrthoDB" id="6263279at2759"/>
<sequence length="234" mass="26598">MELDAAVLSQQPDAEEEITPIRATECGLLWLNFKSEPVWEAVSKLAINSSDTTQTLDRELSFRFSKTLRLEFEIEYAVDPVRLLQRQYRVHLEINTRWKTTRLVFGDWNTQPSCLRTPWTTLTEQTFSSRASYSPTKTSQLPELFRMDSALSSNAVSCIEYPDDSTSRDEPMSRTTSADGLYQHLCLPLDCTGDTLFAGKPMLLINPDTYSPDEVGLPIPAHKRALIHLLESHI</sequence>
<evidence type="ECO:0000313" key="1">
    <source>
        <dbReference type="EMBL" id="KAF7237856.1"/>
    </source>
</evidence>
<protein>
    <submittedName>
        <fullName evidence="1">Uncharacterized protein</fullName>
    </submittedName>
</protein>
<proteinExistence type="predicted"/>
<dbReference type="Proteomes" id="UP000822476">
    <property type="component" value="Unassembled WGS sequence"/>
</dbReference>
<comment type="caution">
    <text evidence="1">The sequence shown here is derived from an EMBL/GenBank/DDBJ whole genome shotgun (WGS) entry which is preliminary data.</text>
</comment>
<keyword evidence="2" id="KW-1185">Reference proteome</keyword>
<organism evidence="1 2">
    <name type="scientific">Paragonimus skrjabini miyazakii</name>
    <dbReference type="NCBI Taxonomy" id="59628"/>
    <lineage>
        <taxon>Eukaryota</taxon>
        <taxon>Metazoa</taxon>
        <taxon>Spiralia</taxon>
        <taxon>Lophotrochozoa</taxon>
        <taxon>Platyhelminthes</taxon>
        <taxon>Trematoda</taxon>
        <taxon>Digenea</taxon>
        <taxon>Plagiorchiida</taxon>
        <taxon>Troglotremata</taxon>
        <taxon>Troglotrematidae</taxon>
        <taxon>Paragonimus</taxon>
    </lineage>
</organism>
<dbReference type="EMBL" id="JTDE01007679">
    <property type="protein sequence ID" value="KAF7237856.1"/>
    <property type="molecule type" value="Genomic_DNA"/>
</dbReference>
<name>A0A8S9YJQ7_9TREM</name>
<evidence type="ECO:0000313" key="2">
    <source>
        <dbReference type="Proteomes" id="UP000822476"/>
    </source>
</evidence>
<reference evidence="1" key="1">
    <citation type="submission" date="2019-07" db="EMBL/GenBank/DDBJ databases">
        <title>Annotation for the trematode Paragonimus miyazaki's.</title>
        <authorList>
            <person name="Choi Y.-J."/>
        </authorList>
    </citation>
    <scope>NUCLEOTIDE SEQUENCE</scope>
    <source>
        <strain evidence="1">Japan</strain>
    </source>
</reference>